<organism evidence="1 2">
    <name type="scientific">Cephalotrichum gorgonifer</name>
    <dbReference type="NCBI Taxonomy" id="2041049"/>
    <lineage>
        <taxon>Eukaryota</taxon>
        <taxon>Fungi</taxon>
        <taxon>Dikarya</taxon>
        <taxon>Ascomycota</taxon>
        <taxon>Pezizomycotina</taxon>
        <taxon>Sordariomycetes</taxon>
        <taxon>Hypocreomycetidae</taxon>
        <taxon>Microascales</taxon>
        <taxon>Microascaceae</taxon>
        <taxon>Cephalotrichum</taxon>
    </lineage>
</organism>
<name>A0AAE8N2H3_9PEZI</name>
<comment type="caution">
    <text evidence="1">The sequence shown here is derived from an EMBL/GenBank/DDBJ whole genome shotgun (WGS) entry which is preliminary data.</text>
</comment>
<dbReference type="Proteomes" id="UP001187682">
    <property type="component" value="Unassembled WGS sequence"/>
</dbReference>
<dbReference type="EMBL" id="ONZQ02000011">
    <property type="protein sequence ID" value="SPO04807.1"/>
    <property type="molecule type" value="Genomic_DNA"/>
</dbReference>
<proteinExistence type="predicted"/>
<sequence length="71" mass="8182">MPYWIKDPPIRRLFPSQLRSNLQSGTGNHETFARPLILQKSFPRGRLSWGGLGDLPNLISSFVKYEPNRDN</sequence>
<dbReference type="AlphaFoldDB" id="A0AAE8N2H3"/>
<gene>
    <name evidence="1" type="ORF">DNG_07492</name>
</gene>
<evidence type="ECO:0000313" key="2">
    <source>
        <dbReference type="Proteomes" id="UP001187682"/>
    </source>
</evidence>
<keyword evidence="2" id="KW-1185">Reference proteome</keyword>
<reference evidence="1" key="1">
    <citation type="submission" date="2018-03" db="EMBL/GenBank/DDBJ databases">
        <authorList>
            <person name="Guldener U."/>
        </authorList>
    </citation>
    <scope>NUCLEOTIDE SEQUENCE</scope>
</reference>
<evidence type="ECO:0000313" key="1">
    <source>
        <dbReference type="EMBL" id="SPO04807.1"/>
    </source>
</evidence>
<protein>
    <submittedName>
        <fullName evidence="1">Uncharacterized protein</fullName>
    </submittedName>
</protein>
<accession>A0AAE8N2H3</accession>